<protein>
    <submittedName>
        <fullName evidence="2">Uncharacterized protein</fullName>
    </submittedName>
</protein>
<sequence>MALYINTQLSGFADTRYQPAALEQLVNTVSQTVTPAQGVGLERFGCLEGKHNCDVRLAAKLCQSAIGTLRRYIKGMDLVQFLVVASCAGIGQQKQGNRAGGKDFAQQSVSLA</sequence>
<accession>A0A7X0JWW6</accession>
<comment type="caution">
    <text evidence="2">The sequence shown here is derived from an EMBL/GenBank/DDBJ whole genome shotgun (WGS) entry which is preliminary data.</text>
</comment>
<reference evidence="2 3" key="1">
    <citation type="submission" date="2020-08" db="EMBL/GenBank/DDBJ databases">
        <title>Genomic Encyclopedia of Type Strains, Phase IV (KMG-IV): sequencing the most valuable type-strain genomes for metagenomic binning, comparative biology and taxonomic classification.</title>
        <authorList>
            <person name="Goeker M."/>
        </authorList>
    </citation>
    <scope>NUCLEOTIDE SEQUENCE [LARGE SCALE GENOMIC DNA]</scope>
    <source>
        <strain evidence="2 3">DSM 22368</strain>
    </source>
</reference>
<proteinExistence type="predicted"/>
<organism evidence="2 3">
    <name type="scientific">Pseudoteredinibacter isoporae</name>
    <dbReference type="NCBI Taxonomy" id="570281"/>
    <lineage>
        <taxon>Bacteria</taxon>
        <taxon>Pseudomonadati</taxon>
        <taxon>Pseudomonadota</taxon>
        <taxon>Gammaproteobacteria</taxon>
        <taxon>Cellvibrionales</taxon>
        <taxon>Cellvibrionaceae</taxon>
        <taxon>Pseudoteredinibacter</taxon>
    </lineage>
</organism>
<name>A0A7X0JWW6_9GAMM</name>
<keyword evidence="3" id="KW-1185">Reference proteome</keyword>
<evidence type="ECO:0000256" key="1">
    <source>
        <dbReference type="SAM" id="MobiDB-lite"/>
    </source>
</evidence>
<dbReference type="EMBL" id="JACHHT010000005">
    <property type="protein sequence ID" value="MBB6523745.1"/>
    <property type="molecule type" value="Genomic_DNA"/>
</dbReference>
<evidence type="ECO:0000313" key="3">
    <source>
        <dbReference type="Proteomes" id="UP000528457"/>
    </source>
</evidence>
<dbReference type="AlphaFoldDB" id="A0A7X0JWW6"/>
<feature type="region of interest" description="Disordered" evidence="1">
    <location>
        <begin position="93"/>
        <end position="112"/>
    </location>
</feature>
<dbReference type="InParanoid" id="A0A7X0JWW6"/>
<dbReference type="RefSeq" id="WP_221450602.1">
    <property type="nucleotide sequence ID" value="NZ_JACHHT010000005.1"/>
</dbReference>
<evidence type="ECO:0000313" key="2">
    <source>
        <dbReference type="EMBL" id="MBB6523745.1"/>
    </source>
</evidence>
<dbReference type="Proteomes" id="UP000528457">
    <property type="component" value="Unassembled WGS sequence"/>
</dbReference>
<gene>
    <name evidence="2" type="ORF">HNR48_004060</name>
</gene>